<gene>
    <name evidence="2" type="ORF">T01_2250</name>
</gene>
<keyword evidence="3" id="KW-1185">Reference proteome</keyword>
<evidence type="ECO:0000256" key="1">
    <source>
        <dbReference type="SAM" id="MobiDB-lite"/>
    </source>
</evidence>
<organism evidence="2 3">
    <name type="scientific">Trichinella spiralis</name>
    <name type="common">Trichina worm</name>
    <dbReference type="NCBI Taxonomy" id="6334"/>
    <lineage>
        <taxon>Eukaryota</taxon>
        <taxon>Metazoa</taxon>
        <taxon>Ecdysozoa</taxon>
        <taxon>Nematoda</taxon>
        <taxon>Enoplea</taxon>
        <taxon>Dorylaimia</taxon>
        <taxon>Trichinellida</taxon>
        <taxon>Trichinellidae</taxon>
        <taxon>Trichinella</taxon>
    </lineage>
</organism>
<protein>
    <submittedName>
        <fullName evidence="2">Uncharacterized protein</fullName>
    </submittedName>
</protein>
<feature type="region of interest" description="Disordered" evidence="1">
    <location>
        <begin position="1"/>
        <end position="29"/>
    </location>
</feature>
<feature type="compositionally biased region" description="Basic and acidic residues" evidence="1">
    <location>
        <begin position="1"/>
        <end position="10"/>
    </location>
</feature>
<dbReference type="InParanoid" id="A0A0V1C150"/>
<dbReference type="EMBL" id="JYDH01000004">
    <property type="protein sequence ID" value="KRY42387.1"/>
    <property type="molecule type" value="Genomic_DNA"/>
</dbReference>
<accession>A0A0V1C150</accession>
<evidence type="ECO:0000313" key="2">
    <source>
        <dbReference type="EMBL" id="KRY42387.1"/>
    </source>
</evidence>
<comment type="caution">
    <text evidence="2">The sequence shown here is derived from an EMBL/GenBank/DDBJ whole genome shotgun (WGS) entry which is preliminary data.</text>
</comment>
<name>A0A0V1C150_TRISP</name>
<evidence type="ECO:0000313" key="3">
    <source>
        <dbReference type="Proteomes" id="UP000054776"/>
    </source>
</evidence>
<proteinExistence type="predicted"/>
<reference evidence="2 3" key="1">
    <citation type="submission" date="2015-01" db="EMBL/GenBank/DDBJ databases">
        <title>Evolution of Trichinella species and genotypes.</title>
        <authorList>
            <person name="Korhonen P.K."/>
            <person name="Edoardo P."/>
            <person name="Giuseppe L.R."/>
            <person name="Gasser R.B."/>
        </authorList>
    </citation>
    <scope>NUCLEOTIDE SEQUENCE [LARGE SCALE GENOMIC DNA]</scope>
    <source>
        <strain evidence="2">ISS3</strain>
    </source>
</reference>
<dbReference type="Proteomes" id="UP000054776">
    <property type="component" value="Unassembled WGS sequence"/>
</dbReference>
<sequence length="86" mass="9203">MPSGKRETESKGNAPVITCPSPNSDGRANNLVEEAYEPARISGPLHFQSHHLNGFGGIPLLILRERRNVEASIPSFMGSTSPDSSS</sequence>
<dbReference type="AlphaFoldDB" id="A0A0V1C150"/>